<organism evidence="2 3">
    <name type="scientific">Lasiosphaeria miniovina</name>
    <dbReference type="NCBI Taxonomy" id="1954250"/>
    <lineage>
        <taxon>Eukaryota</taxon>
        <taxon>Fungi</taxon>
        <taxon>Dikarya</taxon>
        <taxon>Ascomycota</taxon>
        <taxon>Pezizomycotina</taxon>
        <taxon>Sordariomycetes</taxon>
        <taxon>Sordariomycetidae</taxon>
        <taxon>Sordariales</taxon>
        <taxon>Lasiosphaeriaceae</taxon>
        <taxon>Lasiosphaeria</taxon>
    </lineage>
</organism>
<evidence type="ECO:0000313" key="2">
    <source>
        <dbReference type="EMBL" id="KAK0734146.1"/>
    </source>
</evidence>
<reference evidence="2" key="1">
    <citation type="submission" date="2023-06" db="EMBL/GenBank/DDBJ databases">
        <title>Genome-scale phylogeny and comparative genomics of the fungal order Sordariales.</title>
        <authorList>
            <consortium name="Lawrence Berkeley National Laboratory"/>
            <person name="Hensen N."/>
            <person name="Bonometti L."/>
            <person name="Westerberg I."/>
            <person name="Brannstrom I.O."/>
            <person name="Guillou S."/>
            <person name="Cros-Aarteil S."/>
            <person name="Calhoun S."/>
            <person name="Haridas S."/>
            <person name="Kuo A."/>
            <person name="Mondo S."/>
            <person name="Pangilinan J."/>
            <person name="Riley R."/>
            <person name="LaButti K."/>
            <person name="Andreopoulos B."/>
            <person name="Lipzen A."/>
            <person name="Chen C."/>
            <person name="Yanf M."/>
            <person name="Daum C."/>
            <person name="Ng V."/>
            <person name="Clum A."/>
            <person name="Steindorff A."/>
            <person name="Ohm R."/>
            <person name="Martin F."/>
            <person name="Silar P."/>
            <person name="Natvig D."/>
            <person name="Lalanne C."/>
            <person name="Gautier V."/>
            <person name="Ament-velasquez S.L."/>
            <person name="Kruys A."/>
            <person name="Hutchinson M.I."/>
            <person name="Powell A.J."/>
            <person name="Barry K."/>
            <person name="Miller A.N."/>
            <person name="Grigoriev I.V."/>
            <person name="Debuchy R."/>
            <person name="Gladieux P."/>
            <person name="Thoren M.H."/>
            <person name="Johannesson H."/>
        </authorList>
    </citation>
    <scope>NUCLEOTIDE SEQUENCE</scope>
    <source>
        <strain evidence="2">SMH2392-1A</strain>
    </source>
</reference>
<dbReference type="AlphaFoldDB" id="A0AA40BH51"/>
<keyword evidence="1" id="KW-0812">Transmembrane</keyword>
<feature type="transmembrane region" description="Helical" evidence="1">
    <location>
        <begin position="141"/>
        <end position="160"/>
    </location>
</feature>
<protein>
    <submittedName>
        <fullName evidence="2">Uncharacterized protein</fullName>
    </submittedName>
</protein>
<evidence type="ECO:0000313" key="3">
    <source>
        <dbReference type="Proteomes" id="UP001172101"/>
    </source>
</evidence>
<sequence length="184" mass="20627">MSHAGRELKFSLLDLRDEDIASRYAFYVTHAAGITYVSHLAPYEFPMLASHTPADVCSIQPGWCLNSIAIELLTWNTLLSSNADPVSFSKAINLIPAVMFMSRTSRMSITFDAHIFPGLKISHKRDNMEDAVRHRFIQNQICLSLSLFTMVLMSSAPAFVGRTVTTGLLLHKSGMYMPYLSPYF</sequence>
<accession>A0AA40BH51</accession>
<dbReference type="Proteomes" id="UP001172101">
    <property type="component" value="Unassembled WGS sequence"/>
</dbReference>
<comment type="caution">
    <text evidence="2">The sequence shown here is derived from an EMBL/GenBank/DDBJ whole genome shotgun (WGS) entry which is preliminary data.</text>
</comment>
<keyword evidence="3" id="KW-1185">Reference proteome</keyword>
<name>A0AA40BH51_9PEZI</name>
<gene>
    <name evidence="2" type="ORF">B0T26DRAFT_670478</name>
</gene>
<keyword evidence="1" id="KW-0472">Membrane</keyword>
<dbReference type="EMBL" id="JAUIRO010000001">
    <property type="protein sequence ID" value="KAK0734146.1"/>
    <property type="molecule type" value="Genomic_DNA"/>
</dbReference>
<dbReference type="GeneID" id="85322451"/>
<keyword evidence="1" id="KW-1133">Transmembrane helix</keyword>
<dbReference type="RefSeq" id="XP_060303023.1">
    <property type="nucleotide sequence ID" value="XM_060439181.1"/>
</dbReference>
<proteinExistence type="predicted"/>
<evidence type="ECO:0000256" key="1">
    <source>
        <dbReference type="SAM" id="Phobius"/>
    </source>
</evidence>